<keyword evidence="2" id="KW-1185">Reference proteome</keyword>
<reference evidence="1 2" key="1">
    <citation type="journal article" date="2019" name="Sci. Rep.">
        <title>Orb-weaving spider Araneus ventricosus genome elucidates the spidroin gene catalogue.</title>
        <authorList>
            <person name="Kono N."/>
            <person name="Nakamura H."/>
            <person name="Ohtoshi R."/>
            <person name="Moran D.A.P."/>
            <person name="Shinohara A."/>
            <person name="Yoshida Y."/>
            <person name="Fujiwara M."/>
            <person name="Mori M."/>
            <person name="Tomita M."/>
            <person name="Arakawa K."/>
        </authorList>
    </citation>
    <scope>NUCLEOTIDE SEQUENCE [LARGE SCALE GENOMIC DNA]</scope>
</reference>
<dbReference type="Proteomes" id="UP000499080">
    <property type="component" value="Unassembled WGS sequence"/>
</dbReference>
<name>A0A4Y2GIJ0_ARAVE</name>
<dbReference type="EMBL" id="BGPR01001401">
    <property type="protein sequence ID" value="GBM52997.1"/>
    <property type="molecule type" value="Genomic_DNA"/>
</dbReference>
<dbReference type="AlphaFoldDB" id="A0A4Y2GIJ0"/>
<accession>A0A4Y2GIJ0</accession>
<evidence type="ECO:0000313" key="1">
    <source>
        <dbReference type="EMBL" id="GBM52997.1"/>
    </source>
</evidence>
<protein>
    <submittedName>
        <fullName evidence="1">Uncharacterized protein</fullName>
    </submittedName>
</protein>
<organism evidence="1 2">
    <name type="scientific">Araneus ventricosus</name>
    <name type="common">Orbweaver spider</name>
    <name type="synonym">Epeira ventricosa</name>
    <dbReference type="NCBI Taxonomy" id="182803"/>
    <lineage>
        <taxon>Eukaryota</taxon>
        <taxon>Metazoa</taxon>
        <taxon>Ecdysozoa</taxon>
        <taxon>Arthropoda</taxon>
        <taxon>Chelicerata</taxon>
        <taxon>Arachnida</taxon>
        <taxon>Araneae</taxon>
        <taxon>Araneomorphae</taxon>
        <taxon>Entelegynae</taxon>
        <taxon>Araneoidea</taxon>
        <taxon>Araneidae</taxon>
        <taxon>Araneus</taxon>
    </lineage>
</organism>
<evidence type="ECO:0000313" key="2">
    <source>
        <dbReference type="Proteomes" id="UP000499080"/>
    </source>
</evidence>
<sequence length="103" mass="12167">MYLTVWCKDSWISFNPKFSFQKTCSMSASSEYLISALPARRRRPTNVPRFISYHLVPVRPRISPTKVRRRLHIQELYAKRQLVCPTIVDRQVPTFVEQDSILL</sequence>
<comment type="caution">
    <text evidence="1">The sequence shown here is derived from an EMBL/GenBank/DDBJ whole genome shotgun (WGS) entry which is preliminary data.</text>
</comment>
<proteinExistence type="predicted"/>
<gene>
    <name evidence="1" type="ORF">AVEN_111339_1</name>
</gene>